<reference evidence="1" key="1">
    <citation type="submission" date="2014-11" db="EMBL/GenBank/DDBJ databases">
        <authorList>
            <person name="Amaro Gonzalez C."/>
        </authorList>
    </citation>
    <scope>NUCLEOTIDE SEQUENCE</scope>
</reference>
<dbReference type="AlphaFoldDB" id="A0A0E9WDY4"/>
<organism evidence="1">
    <name type="scientific">Anguilla anguilla</name>
    <name type="common">European freshwater eel</name>
    <name type="synonym">Muraena anguilla</name>
    <dbReference type="NCBI Taxonomy" id="7936"/>
    <lineage>
        <taxon>Eukaryota</taxon>
        <taxon>Metazoa</taxon>
        <taxon>Chordata</taxon>
        <taxon>Craniata</taxon>
        <taxon>Vertebrata</taxon>
        <taxon>Euteleostomi</taxon>
        <taxon>Actinopterygii</taxon>
        <taxon>Neopterygii</taxon>
        <taxon>Teleostei</taxon>
        <taxon>Anguilliformes</taxon>
        <taxon>Anguillidae</taxon>
        <taxon>Anguilla</taxon>
    </lineage>
</organism>
<dbReference type="EMBL" id="GBXM01020061">
    <property type="protein sequence ID" value="JAH88516.1"/>
    <property type="molecule type" value="Transcribed_RNA"/>
</dbReference>
<accession>A0A0E9WDY4</accession>
<protein>
    <submittedName>
        <fullName evidence="1">Uncharacterized protein</fullName>
    </submittedName>
</protein>
<evidence type="ECO:0000313" key="1">
    <source>
        <dbReference type="EMBL" id="JAH88516.1"/>
    </source>
</evidence>
<sequence>MQVFGWNSSEHILFSMLWAPEPQEGRKIAGHYFLSIYIKGFSLFHTRYDIFQKI</sequence>
<reference evidence="1" key="2">
    <citation type="journal article" date="2015" name="Fish Shellfish Immunol.">
        <title>Early steps in the European eel (Anguilla anguilla)-Vibrio vulnificus interaction in the gills: Role of the RtxA13 toxin.</title>
        <authorList>
            <person name="Callol A."/>
            <person name="Pajuelo D."/>
            <person name="Ebbesson L."/>
            <person name="Teles M."/>
            <person name="MacKenzie S."/>
            <person name="Amaro C."/>
        </authorList>
    </citation>
    <scope>NUCLEOTIDE SEQUENCE</scope>
</reference>
<proteinExistence type="predicted"/>
<name>A0A0E9WDY4_ANGAN</name>